<organism evidence="2 3">
    <name type="scientific">Vigna angularis var. angularis</name>
    <dbReference type="NCBI Taxonomy" id="157739"/>
    <lineage>
        <taxon>Eukaryota</taxon>
        <taxon>Viridiplantae</taxon>
        <taxon>Streptophyta</taxon>
        <taxon>Embryophyta</taxon>
        <taxon>Tracheophyta</taxon>
        <taxon>Spermatophyta</taxon>
        <taxon>Magnoliopsida</taxon>
        <taxon>eudicotyledons</taxon>
        <taxon>Gunneridae</taxon>
        <taxon>Pentapetalae</taxon>
        <taxon>rosids</taxon>
        <taxon>fabids</taxon>
        <taxon>Fabales</taxon>
        <taxon>Fabaceae</taxon>
        <taxon>Papilionoideae</taxon>
        <taxon>50 kb inversion clade</taxon>
        <taxon>NPAAA clade</taxon>
        <taxon>indigoferoid/millettioid clade</taxon>
        <taxon>Phaseoleae</taxon>
        <taxon>Vigna</taxon>
    </lineage>
</organism>
<feature type="transmembrane region" description="Helical" evidence="1">
    <location>
        <begin position="56"/>
        <end position="75"/>
    </location>
</feature>
<evidence type="ECO:0000256" key="1">
    <source>
        <dbReference type="SAM" id="Phobius"/>
    </source>
</evidence>
<keyword evidence="1" id="KW-1133">Transmembrane helix</keyword>
<dbReference type="EMBL" id="AP015034">
    <property type="protein sequence ID" value="BAT74290.1"/>
    <property type="molecule type" value="Genomic_DNA"/>
</dbReference>
<gene>
    <name evidence="2" type="primary">Vigan.01G192500</name>
    <name evidence="2" type="ORF">VIGAN_01192500</name>
</gene>
<keyword evidence="3" id="KW-1185">Reference proteome</keyword>
<reference evidence="2 3" key="1">
    <citation type="journal article" date="2015" name="Sci. Rep.">
        <title>The power of single molecule real-time sequencing technology in the de novo assembly of a eukaryotic genome.</title>
        <authorList>
            <person name="Sakai H."/>
            <person name="Naito K."/>
            <person name="Ogiso-Tanaka E."/>
            <person name="Takahashi Y."/>
            <person name="Iseki K."/>
            <person name="Muto C."/>
            <person name="Satou K."/>
            <person name="Teruya K."/>
            <person name="Shiroma A."/>
            <person name="Shimoji M."/>
            <person name="Hirano T."/>
            <person name="Itoh T."/>
            <person name="Kaga A."/>
            <person name="Tomooka N."/>
        </authorList>
    </citation>
    <scope>NUCLEOTIDE SEQUENCE [LARGE SCALE GENOMIC DNA]</scope>
    <source>
        <strain evidence="3">cv. Shumari</strain>
    </source>
</reference>
<evidence type="ECO:0000313" key="3">
    <source>
        <dbReference type="Proteomes" id="UP000291084"/>
    </source>
</evidence>
<protein>
    <submittedName>
        <fullName evidence="2">Uncharacterized protein</fullName>
    </submittedName>
</protein>
<name>A0A0S3R152_PHAAN</name>
<evidence type="ECO:0000313" key="2">
    <source>
        <dbReference type="EMBL" id="BAT74290.1"/>
    </source>
</evidence>
<dbReference type="Proteomes" id="UP000291084">
    <property type="component" value="Chromosome 1"/>
</dbReference>
<proteinExistence type="predicted"/>
<feature type="transmembrane region" description="Helical" evidence="1">
    <location>
        <begin position="12"/>
        <end position="36"/>
    </location>
</feature>
<sequence length="84" mass="9893">MIGQGMRKLTFVCLWLYVICVFGYFLLIILVYTCLYDYDYMLLLLGKGLCMHGHRVYVIFVLAFSYECMYSLLGYPNRGFDAKE</sequence>
<keyword evidence="1" id="KW-0472">Membrane</keyword>
<accession>A0A0S3R152</accession>
<keyword evidence="1" id="KW-0812">Transmembrane</keyword>
<dbReference type="AlphaFoldDB" id="A0A0S3R152"/>